<name>R4K9K5_CLOPA</name>
<organism evidence="4 5">
    <name type="scientific">Clostridium pasteurianum BC1</name>
    <dbReference type="NCBI Taxonomy" id="86416"/>
    <lineage>
        <taxon>Bacteria</taxon>
        <taxon>Bacillati</taxon>
        <taxon>Bacillota</taxon>
        <taxon>Clostridia</taxon>
        <taxon>Eubacteriales</taxon>
        <taxon>Clostridiaceae</taxon>
        <taxon>Clostridium</taxon>
    </lineage>
</organism>
<evidence type="ECO:0000259" key="3">
    <source>
        <dbReference type="Pfam" id="PF13305"/>
    </source>
</evidence>
<accession>R4K9K5</accession>
<sequence length="190" mass="20711">MSPRMGVDLSAILKVAVEIADTKGMDEVTLALVAKKLHIRTPSLYNHINGLKDLRKKLAIYGMEQFYNTLAHATIGLAEDDAVRSLVGVYVAFARTHPGLYEATLLAPDPSDIEVQRSGSKIVDIVIRVLKAYGLEGEAALHATRGLRSILHGFVSLEQKGGFGLPLDIDVSLNFIIDTFLTGIHALEYQ</sequence>
<dbReference type="RefSeq" id="WP_015615513.1">
    <property type="nucleotide sequence ID" value="NC_021182.1"/>
</dbReference>
<dbReference type="HOGENOM" id="CLU_069356_43_2_9"/>
<dbReference type="EMBL" id="CP003261">
    <property type="protein sequence ID" value="AGK97209.1"/>
    <property type="molecule type" value="Genomic_DNA"/>
</dbReference>
<dbReference type="SUPFAM" id="SSF46689">
    <property type="entry name" value="Homeodomain-like"/>
    <property type="match status" value="1"/>
</dbReference>
<dbReference type="KEGG" id="cpas:Clopa_2345"/>
<keyword evidence="5" id="KW-1185">Reference proteome</keyword>
<feature type="domain" description="HTH-type transcriptional regulator MT1864/Rv1816-like C-terminal" evidence="3">
    <location>
        <begin position="84"/>
        <end position="180"/>
    </location>
</feature>
<dbReference type="AlphaFoldDB" id="R4K9K5"/>
<keyword evidence="2" id="KW-0804">Transcription</keyword>
<dbReference type="Gene3D" id="1.10.10.60">
    <property type="entry name" value="Homeodomain-like"/>
    <property type="match status" value="1"/>
</dbReference>
<protein>
    <submittedName>
        <fullName evidence="4">Transcriptional regulator</fullName>
    </submittedName>
</protein>
<dbReference type="Proteomes" id="UP000013523">
    <property type="component" value="Chromosome"/>
</dbReference>
<keyword evidence="1" id="KW-0805">Transcription regulation</keyword>
<dbReference type="PATRIC" id="fig|86416.3.peg.2328"/>
<dbReference type="InterPro" id="IPR036271">
    <property type="entry name" value="Tet_transcr_reg_TetR-rel_C_sf"/>
</dbReference>
<dbReference type="eggNOG" id="COG1309">
    <property type="taxonomic scope" value="Bacteria"/>
</dbReference>
<dbReference type="STRING" id="86416.Clopa_2345"/>
<dbReference type="Gene3D" id="1.10.357.10">
    <property type="entry name" value="Tetracycline Repressor, domain 2"/>
    <property type="match status" value="1"/>
</dbReference>
<dbReference type="InterPro" id="IPR025996">
    <property type="entry name" value="MT1864/Rv1816-like_C"/>
</dbReference>
<proteinExistence type="predicted"/>
<reference evidence="4 5" key="1">
    <citation type="submission" date="2012-01" db="EMBL/GenBank/DDBJ databases">
        <title>Complete sequence of chromosome of Clostridium pasteurianum BC1.</title>
        <authorList>
            <consortium name="US DOE Joint Genome Institute"/>
            <person name="Lucas S."/>
            <person name="Han J."/>
            <person name="Lapidus A."/>
            <person name="Cheng J.-F."/>
            <person name="Goodwin L."/>
            <person name="Pitluck S."/>
            <person name="Peters L."/>
            <person name="Mikhailova N."/>
            <person name="Teshima H."/>
            <person name="Detter J.C."/>
            <person name="Han C."/>
            <person name="Tapia R."/>
            <person name="Land M."/>
            <person name="Hauser L."/>
            <person name="Kyrpides N."/>
            <person name="Ivanova N."/>
            <person name="Pagani I."/>
            <person name="Dunn J."/>
            <person name="Taghavi S."/>
            <person name="Francis A."/>
            <person name="van der Lelie D."/>
            <person name="Woyke T."/>
        </authorList>
    </citation>
    <scope>NUCLEOTIDE SEQUENCE [LARGE SCALE GENOMIC DNA]</scope>
    <source>
        <strain evidence="4 5">BC1</strain>
    </source>
</reference>
<evidence type="ECO:0000313" key="4">
    <source>
        <dbReference type="EMBL" id="AGK97209.1"/>
    </source>
</evidence>
<evidence type="ECO:0000313" key="5">
    <source>
        <dbReference type="Proteomes" id="UP000013523"/>
    </source>
</evidence>
<evidence type="ECO:0000256" key="1">
    <source>
        <dbReference type="ARBA" id="ARBA00023015"/>
    </source>
</evidence>
<dbReference type="SUPFAM" id="SSF48498">
    <property type="entry name" value="Tetracyclin repressor-like, C-terminal domain"/>
    <property type="match status" value="1"/>
</dbReference>
<dbReference type="InterPro" id="IPR009057">
    <property type="entry name" value="Homeodomain-like_sf"/>
</dbReference>
<dbReference type="Pfam" id="PF13305">
    <property type="entry name" value="TetR_C_33"/>
    <property type="match status" value="1"/>
</dbReference>
<evidence type="ECO:0000256" key="2">
    <source>
        <dbReference type="ARBA" id="ARBA00023163"/>
    </source>
</evidence>
<dbReference type="OrthoDB" id="9808476at2"/>
<gene>
    <name evidence="4" type="ORF">Clopa_2345</name>
</gene>